<dbReference type="GO" id="GO:0007059">
    <property type="term" value="P:chromosome segregation"/>
    <property type="evidence" value="ECO:0007669"/>
    <property type="project" value="UniProtKB-KW"/>
</dbReference>
<dbReference type="InterPro" id="IPR050336">
    <property type="entry name" value="Chromosome_partition/occlusion"/>
</dbReference>
<comment type="similarity">
    <text evidence="1">Belongs to the ParB family.</text>
</comment>
<dbReference type="PANTHER" id="PTHR33375">
    <property type="entry name" value="CHROMOSOME-PARTITIONING PROTEIN PARB-RELATED"/>
    <property type="match status" value="1"/>
</dbReference>
<dbReference type="OrthoDB" id="9802051at2"/>
<dbReference type="SMART" id="SM00470">
    <property type="entry name" value="ParB"/>
    <property type="match status" value="1"/>
</dbReference>
<dbReference type="Pfam" id="PF17762">
    <property type="entry name" value="HTH_ParB"/>
    <property type="match status" value="1"/>
</dbReference>
<dbReference type="GO" id="GO:0005694">
    <property type="term" value="C:chromosome"/>
    <property type="evidence" value="ECO:0007669"/>
    <property type="project" value="TreeGrafter"/>
</dbReference>
<evidence type="ECO:0000256" key="2">
    <source>
        <dbReference type="ARBA" id="ARBA00022829"/>
    </source>
</evidence>
<dbReference type="Pfam" id="PF23552">
    <property type="entry name" value="ParB_C"/>
    <property type="match status" value="1"/>
</dbReference>
<dbReference type="GO" id="GO:0003677">
    <property type="term" value="F:DNA binding"/>
    <property type="evidence" value="ECO:0007669"/>
    <property type="project" value="UniProtKB-KW"/>
</dbReference>
<dbReference type="InterPro" id="IPR057240">
    <property type="entry name" value="ParB_dimer_C"/>
</dbReference>
<dbReference type="RefSeq" id="WP_095044657.1">
    <property type="nucleotide sequence ID" value="NZ_LN890655.1"/>
</dbReference>
<dbReference type="InterPro" id="IPR004437">
    <property type="entry name" value="ParB/RepB/Spo0J"/>
</dbReference>
<keyword evidence="2" id="KW-0159">Chromosome partition</keyword>
<dbReference type="FunFam" id="1.10.10.2830:FF:000001">
    <property type="entry name" value="Chromosome partitioning protein ParB"/>
    <property type="match status" value="1"/>
</dbReference>
<dbReference type="Pfam" id="PF02195">
    <property type="entry name" value="ParB_N"/>
    <property type="match status" value="1"/>
</dbReference>
<sequence length="286" mass="31201">MPNKRQALGRGLEALFAGNERPARETGVLTVGIDQIIPNPRQPRTSMNGEQLAELAASITIHGLIQPLVVTETLEGYVLIAGERRWRASQLAGLEQVPVIVKETTPQDMLELALIENIQRADLNALEEAHAYRHLIDEFGLTQEAVAERVGKARSTVANLLRLLTLPDGVQAAVNDGRLSGAHGRALLPLPTAEMQTAAMNQILKLGLSVRQTETLVVHLLADARPDPRPRPQLSPELLDLQSRFESSLGTRVSIEKGAKGGRVIIHYYSDEDLSAIYESIVGDET</sequence>
<evidence type="ECO:0000259" key="4">
    <source>
        <dbReference type="SMART" id="SM00470"/>
    </source>
</evidence>
<dbReference type="Gene3D" id="3.90.1530.30">
    <property type="match status" value="1"/>
</dbReference>
<dbReference type="NCBIfam" id="TIGR00180">
    <property type="entry name" value="parB_part"/>
    <property type="match status" value="1"/>
</dbReference>
<name>A0A160T8G1_9CHLR</name>
<dbReference type="AlphaFoldDB" id="A0A160T8G1"/>
<dbReference type="PANTHER" id="PTHR33375:SF1">
    <property type="entry name" value="CHROMOSOME-PARTITIONING PROTEIN PARB-RELATED"/>
    <property type="match status" value="1"/>
</dbReference>
<gene>
    <name evidence="5" type="primary">parB</name>
    <name evidence="5" type="ORF">CFX0092_A3567</name>
</gene>
<evidence type="ECO:0000256" key="3">
    <source>
        <dbReference type="ARBA" id="ARBA00023125"/>
    </source>
</evidence>
<dbReference type="Proteomes" id="UP000215027">
    <property type="component" value="Chromosome I"/>
</dbReference>
<dbReference type="FunFam" id="3.90.1530.30:FF:000001">
    <property type="entry name" value="Chromosome partitioning protein ParB"/>
    <property type="match status" value="1"/>
</dbReference>
<dbReference type="CDD" id="cd00093">
    <property type="entry name" value="HTH_XRE"/>
    <property type="match status" value="1"/>
</dbReference>
<dbReference type="CDD" id="cd16393">
    <property type="entry name" value="SPO0J_N"/>
    <property type="match status" value="1"/>
</dbReference>
<proteinExistence type="inferred from homology"/>
<dbReference type="InterPro" id="IPR001387">
    <property type="entry name" value="Cro/C1-type_HTH"/>
</dbReference>
<protein>
    <submittedName>
        <fullName evidence="5">Chromosome-partitioning protein ParB</fullName>
    </submittedName>
</protein>
<dbReference type="Gene3D" id="1.10.10.2830">
    <property type="match status" value="1"/>
</dbReference>
<dbReference type="InterPro" id="IPR003115">
    <property type="entry name" value="ParB_N"/>
</dbReference>
<dbReference type="SUPFAM" id="SSF109709">
    <property type="entry name" value="KorB DNA-binding domain-like"/>
    <property type="match status" value="1"/>
</dbReference>
<reference evidence="5" key="1">
    <citation type="submission" date="2016-01" db="EMBL/GenBank/DDBJ databases">
        <authorList>
            <person name="Mcilroy J.S."/>
            <person name="Karst M S."/>
            <person name="Albertsen M."/>
        </authorList>
    </citation>
    <scope>NUCLEOTIDE SEQUENCE</scope>
    <source>
        <strain evidence="5">Cfx-K</strain>
    </source>
</reference>
<dbReference type="InterPro" id="IPR036086">
    <property type="entry name" value="ParB/Sulfiredoxin_sf"/>
</dbReference>
<dbReference type="InterPro" id="IPR041468">
    <property type="entry name" value="HTH_ParB/Spo0J"/>
</dbReference>
<dbReference type="EMBL" id="LN890655">
    <property type="protein sequence ID" value="CUS05445.2"/>
    <property type="molecule type" value="Genomic_DNA"/>
</dbReference>
<dbReference type="GO" id="GO:0045881">
    <property type="term" value="P:positive regulation of sporulation resulting in formation of a cellular spore"/>
    <property type="evidence" value="ECO:0007669"/>
    <property type="project" value="TreeGrafter"/>
</dbReference>
<keyword evidence="6" id="KW-1185">Reference proteome</keyword>
<dbReference type="SUPFAM" id="SSF110849">
    <property type="entry name" value="ParB/Sulfiredoxin"/>
    <property type="match status" value="1"/>
</dbReference>
<keyword evidence="3" id="KW-0238">DNA-binding</keyword>
<evidence type="ECO:0000256" key="1">
    <source>
        <dbReference type="ARBA" id="ARBA00006295"/>
    </source>
</evidence>
<evidence type="ECO:0000313" key="5">
    <source>
        <dbReference type="EMBL" id="CUS05445.2"/>
    </source>
</evidence>
<evidence type="ECO:0000313" key="6">
    <source>
        <dbReference type="Proteomes" id="UP000215027"/>
    </source>
</evidence>
<accession>A0A160T8G1</accession>
<organism evidence="5 6">
    <name type="scientific">Candidatus Promineifilum breve</name>
    <dbReference type="NCBI Taxonomy" id="1806508"/>
    <lineage>
        <taxon>Bacteria</taxon>
        <taxon>Bacillati</taxon>
        <taxon>Chloroflexota</taxon>
        <taxon>Ardenticatenia</taxon>
        <taxon>Candidatus Promineifilales</taxon>
        <taxon>Candidatus Promineifilaceae</taxon>
        <taxon>Candidatus Promineifilum</taxon>
    </lineage>
</organism>
<dbReference type="KEGG" id="pbf:CFX0092_A3567"/>
<feature type="domain" description="ParB-like N-terminal" evidence="4">
    <location>
        <begin position="29"/>
        <end position="118"/>
    </location>
</feature>